<dbReference type="EMBL" id="LSNE01000011">
    <property type="protein sequence ID" value="KXI27473.1"/>
    <property type="molecule type" value="Genomic_DNA"/>
</dbReference>
<accession>A0A148KMC2</accession>
<keyword evidence="1" id="KW-1133">Transmembrane helix</keyword>
<evidence type="ECO:0000256" key="1">
    <source>
        <dbReference type="SAM" id="Phobius"/>
    </source>
</evidence>
<evidence type="ECO:0008006" key="4">
    <source>
        <dbReference type="Google" id="ProtNLM"/>
    </source>
</evidence>
<comment type="caution">
    <text evidence="2">The sequence shown here is derived from an EMBL/GenBank/DDBJ whole genome shotgun (WGS) entry which is preliminary data.</text>
</comment>
<dbReference type="AlphaFoldDB" id="A0A148KMC2"/>
<reference evidence="3" key="1">
    <citation type="submission" date="2016-02" db="EMBL/GenBank/DDBJ databases">
        <authorList>
            <person name="Schultz-Johansen M."/>
            <person name="Glaring M.A."/>
            <person name="Bech P.K."/>
            <person name="Stougaard P."/>
        </authorList>
    </citation>
    <scope>NUCLEOTIDE SEQUENCE [LARGE SCALE GENOMIC DNA]</scope>
    <source>
        <strain evidence="3">S66</strain>
    </source>
</reference>
<dbReference type="Proteomes" id="UP000070299">
    <property type="component" value="Unassembled WGS sequence"/>
</dbReference>
<keyword evidence="1" id="KW-0812">Transmembrane</keyword>
<keyword evidence="1" id="KW-0472">Membrane</keyword>
<dbReference type="RefSeq" id="WP_068381016.1">
    <property type="nucleotide sequence ID" value="NZ_LSNE01000011.1"/>
</dbReference>
<evidence type="ECO:0000313" key="2">
    <source>
        <dbReference type="EMBL" id="KXI27473.1"/>
    </source>
</evidence>
<organism evidence="2 3">
    <name type="scientific">Paraglaciecola hydrolytica</name>
    <dbReference type="NCBI Taxonomy" id="1799789"/>
    <lineage>
        <taxon>Bacteria</taxon>
        <taxon>Pseudomonadati</taxon>
        <taxon>Pseudomonadota</taxon>
        <taxon>Gammaproteobacteria</taxon>
        <taxon>Alteromonadales</taxon>
        <taxon>Alteromonadaceae</taxon>
        <taxon>Paraglaciecola</taxon>
    </lineage>
</organism>
<evidence type="ECO:0000313" key="3">
    <source>
        <dbReference type="Proteomes" id="UP000070299"/>
    </source>
</evidence>
<sequence>MSQQLYQIAKYLMLGLGIGICLAPCFVFAQVKDSKKMAISYVVYPQIERYIDLISDIYTELGYEVTIIPTPATRGLVLLNDGEVDADVVRVAKTVQNYPNALLVEPALKIGKLVLICVKDVLCERSVLQDKKAVILSTEGIQLFLTEPHISARIKNIQALTYSIDMLKAGRANYAILLIDGSIDFTQDFNLLTLQEMAIHHVMHKKHADLLPLVQQKLIEKLPAFNAQIEEKNLSSEQ</sequence>
<proteinExistence type="predicted"/>
<protein>
    <recommendedName>
        <fullName evidence="4">Solute-binding protein family 3/N-terminal domain-containing protein</fullName>
    </recommendedName>
</protein>
<feature type="transmembrane region" description="Helical" evidence="1">
    <location>
        <begin position="12"/>
        <end position="31"/>
    </location>
</feature>
<gene>
    <name evidence="2" type="ORF">AX660_22450</name>
</gene>
<dbReference type="OrthoDB" id="6387525at2"/>
<dbReference type="SUPFAM" id="SSF53850">
    <property type="entry name" value="Periplasmic binding protein-like II"/>
    <property type="match status" value="1"/>
</dbReference>
<name>A0A148KMC2_9ALTE</name>
<keyword evidence="3" id="KW-1185">Reference proteome</keyword>